<proteinExistence type="predicted"/>
<accession>A0ACC2QW27</accession>
<name>A0ACC2QW27_9NEOP</name>
<dbReference type="Proteomes" id="UP001231649">
    <property type="component" value="Chromosome 15"/>
</dbReference>
<comment type="caution">
    <text evidence="1">The sequence shown here is derived from an EMBL/GenBank/DDBJ whole genome shotgun (WGS) entry which is preliminary data.</text>
</comment>
<keyword evidence="2" id="KW-1185">Reference proteome</keyword>
<gene>
    <name evidence="1" type="ORF">PYW08_003968</name>
</gene>
<protein>
    <submittedName>
        <fullName evidence="1">Uncharacterized protein</fullName>
    </submittedName>
</protein>
<evidence type="ECO:0000313" key="1">
    <source>
        <dbReference type="EMBL" id="KAJ8725785.1"/>
    </source>
</evidence>
<reference evidence="1" key="1">
    <citation type="submission" date="2023-03" db="EMBL/GenBank/DDBJ databases">
        <title>Chromosome-level genomes of two armyworms, Mythimna separata and Mythimna loreyi, provide insights into the biosynthesis and reception of sex pheromones.</title>
        <authorList>
            <person name="Zhao H."/>
        </authorList>
    </citation>
    <scope>NUCLEOTIDE SEQUENCE</scope>
    <source>
        <strain evidence="1">BeijingLab</strain>
    </source>
</reference>
<evidence type="ECO:0000313" key="2">
    <source>
        <dbReference type="Proteomes" id="UP001231649"/>
    </source>
</evidence>
<sequence>MKSADLPKEKASEPNEEARQPSPQTEMPPHGQKSMGQNPKKLTFAENVDFTSSQRSSSYKDVLSQPPAEISHCQKLLWLQKRRTAGLWAQCDDCDRWRFLNAVLDRHELPKKWYCWMNPDKEFASCSVPEAPLRLHDEEDLIHSEYAAGSLVWARLTGWPWWPAMVDDCPDTEQYYWLDGFSDIPTHYNVVFFDNMEVTRAWIAPEQLMPFSSNKDLVKRLLKGKKYSGRLKAAMAQANEAEKLPLESRLARFSFVARHKGTIRSPKKMKKSDIEKYQRQFKRKFNIDFPLESSDSDDDVIVNTENMEISNNNVIMLGTPKGAKRGKSHIPKKPNTVQGTESNVPAKNNTVVTNGSEPQNLNSEISTDKQSNSMAVQVGSTEPESIDNDTSATYVPEKATQDSAMELSIRIDTPSSDFDF</sequence>
<organism evidence="1 2">
    <name type="scientific">Mythimna loreyi</name>
    <dbReference type="NCBI Taxonomy" id="667449"/>
    <lineage>
        <taxon>Eukaryota</taxon>
        <taxon>Metazoa</taxon>
        <taxon>Ecdysozoa</taxon>
        <taxon>Arthropoda</taxon>
        <taxon>Hexapoda</taxon>
        <taxon>Insecta</taxon>
        <taxon>Pterygota</taxon>
        <taxon>Neoptera</taxon>
        <taxon>Endopterygota</taxon>
        <taxon>Lepidoptera</taxon>
        <taxon>Glossata</taxon>
        <taxon>Ditrysia</taxon>
        <taxon>Noctuoidea</taxon>
        <taxon>Noctuidae</taxon>
        <taxon>Noctuinae</taxon>
        <taxon>Hadenini</taxon>
        <taxon>Mythimna</taxon>
    </lineage>
</organism>
<dbReference type="EMBL" id="CM056791">
    <property type="protein sequence ID" value="KAJ8725785.1"/>
    <property type="molecule type" value="Genomic_DNA"/>
</dbReference>